<keyword evidence="8" id="KW-1185">Reference proteome</keyword>
<keyword evidence="6" id="KW-0814">Transposable element</keyword>
<name>U2UX50_9ACTN</name>
<evidence type="ECO:0000256" key="6">
    <source>
        <dbReference type="RuleBase" id="RU365089"/>
    </source>
</evidence>
<feature type="non-terminal residue" evidence="7">
    <location>
        <position position="113"/>
    </location>
</feature>
<dbReference type="eggNOG" id="COG3328">
    <property type="taxonomic scope" value="Bacteria"/>
</dbReference>
<dbReference type="AlphaFoldDB" id="U2UX50"/>
<dbReference type="InterPro" id="IPR001207">
    <property type="entry name" value="Transposase_mutator"/>
</dbReference>
<evidence type="ECO:0000313" key="7">
    <source>
        <dbReference type="EMBL" id="ERL07677.1"/>
    </source>
</evidence>
<sequence length="113" mass="12327">MPHVMVSFDGPKLREHLGELVRKTVEDTLNGLLDEEADQIANAGCHERTDKRQAHGPGHCRHGLTTISGKVELSVPKPRGATFASQVVERHRGRETSAGEAMMEMCLAGVSTR</sequence>
<evidence type="ECO:0000256" key="4">
    <source>
        <dbReference type="ARBA" id="ARBA00023125"/>
    </source>
</evidence>
<evidence type="ECO:0000256" key="5">
    <source>
        <dbReference type="ARBA" id="ARBA00023172"/>
    </source>
</evidence>
<accession>U2UX50</accession>
<dbReference type="GO" id="GO:0006313">
    <property type="term" value="P:DNA transposition"/>
    <property type="evidence" value="ECO:0007669"/>
    <property type="project" value="UniProtKB-UniRule"/>
</dbReference>
<gene>
    <name evidence="7" type="ORF">HMPREF1316_2242</name>
</gene>
<dbReference type="GO" id="GO:0003677">
    <property type="term" value="F:DNA binding"/>
    <property type="evidence" value="ECO:0007669"/>
    <property type="project" value="UniProtKB-UniRule"/>
</dbReference>
<dbReference type="PANTHER" id="PTHR33217">
    <property type="entry name" value="TRANSPOSASE FOR INSERTION SEQUENCE ELEMENT IS1081"/>
    <property type="match status" value="1"/>
</dbReference>
<organism evidence="7 8">
    <name type="scientific">Olsenella profusa F0195</name>
    <dbReference type="NCBI Taxonomy" id="1125712"/>
    <lineage>
        <taxon>Bacteria</taxon>
        <taxon>Bacillati</taxon>
        <taxon>Actinomycetota</taxon>
        <taxon>Coriobacteriia</taxon>
        <taxon>Coriobacteriales</taxon>
        <taxon>Atopobiaceae</taxon>
        <taxon>Olsenella</taxon>
    </lineage>
</organism>
<dbReference type="GO" id="GO:0004803">
    <property type="term" value="F:transposase activity"/>
    <property type="evidence" value="ECO:0007669"/>
    <property type="project" value="UniProtKB-UniRule"/>
</dbReference>
<comment type="similarity">
    <text evidence="2 6">Belongs to the transposase mutator family.</text>
</comment>
<evidence type="ECO:0000256" key="3">
    <source>
        <dbReference type="ARBA" id="ARBA00022578"/>
    </source>
</evidence>
<keyword evidence="5 6" id="KW-0233">DNA recombination</keyword>
<protein>
    <recommendedName>
        <fullName evidence="6">Mutator family transposase</fullName>
    </recommendedName>
</protein>
<dbReference type="Proteomes" id="UP000016638">
    <property type="component" value="Unassembled WGS sequence"/>
</dbReference>
<dbReference type="PANTHER" id="PTHR33217:SF7">
    <property type="entry name" value="TRANSPOSASE FOR INSERTION SEQUENCE ELEMENT IS1081"/>
    <property type="match status" value="1"/>
</dbReference>
<proteinExistence type="inferred from homology"/>
<dbReference type="EMBL" id="AWEZ01000056">
    <property type="protein sequence ID" value="ERL07677.1"/>
    <property type="molecule type" value="Genomic_DNA"/>
</dbReference>
<dbReference type="Pfam" id="PF00872">
    <property type="entry name" value="Transposase_mut"/>
    <property type="match status" value="1"/>
</dbReference>
<comment type="caution">
    <text evidence="7">The sequence shown here is derived from an EMBL/GenBank/DDBJ whole genome shotgun (WGS) entry which is preliminary data.</text>
</comment>
<keyword evidence="3 6" id="KW-0815">Transposition</keyword>
<reference evidence="7 8" key="1">
    <citation type="submission" date="2013-08" db="EMBL/GenBank/DDBJ databases">
        <authorList>
            <person name="Durkin A.S."/>
            <person name="Haft D.R."/>
            <person name="McCorrison J."/>
            <person name="Torralba M."/>
            <person name="Gillis M."/>
            <person name="Haft D.H."/>
            <person name="Methe B."/>
            <person name="Sutton G."/>
            <person name="Nelson K.E."/>
        </authorList>
    </citation>
    <scope>NUCLEOTIDE SEQUENCE [LARGE SCALE GENOMIC DNA]</scope>
    <source>
        <strain evidence="7 8">F0195</strain>
    </source>
</reference>
<dbReference type="RefSeq" id="WP_021726516.1">
    <property type="nucleotide sequence ID" value="NZ_AWEZ01000056.1"/>
</dbReference>
<evidence type="ECO:0000256" key="1">
    <source>
        <dbReference type="ARBA" id="ARBA00002190"/>
    </source>
</evidence>
<comment type="function">
    <text evidence="1 6">Required for the transposition of the insertion element.</text>
</comment>
<evidence type="ECO:0000313" key="8">
    <source>
        <dbReference type="Proteomes" id="UP000016638"/>
    </source>
</evidence>
<keyword evidence="4 6" id="KW-0238">DNA-binding</keyword>
<dbReference type="STRING" id="1125712.HMPREF1316_2242"/>
<evidence type="ECO:0000256" key="2">
    <source>
        <dbReference type="ARBA" id="ARBA00010961"/>
    </source>
</evidence>